<keyword evidence="1" id="KW-1133">Transmembrane helix</keyword>
<keyword evidence="3" id="KW-1185">Reference proteome</keyword>
<evidence type="ECO:0000256" key="1">
    <source>
        <dbReference type="SAM" id="Phobius"/>
    </source>
</evidence>
<dbReference type="Proteomes" id="UP001162972">
    <property type="component" value="Chromosome 2"/>
</dbReference>
<reference evidence="2 3" key="1">
    <citation type="journal article" date="2023" name="Int. J. Mol. Sci.">
        <title>De Novo Assembly and Annotation of 11 Diverse Shrub Willow (Salix) Genomes Reveals Novel Gene Organization in Sex-Linked Regions.</title>
        <authorList>
            <person name="Hyden B."/>
            <person name="Feng K."/>
            <person name="Yates T.B."/>
            <person name="Jawdy S."/>
            <person name="Cereghino C."/>
            <person name="Smart L.B."/>
            <person name="Muchero W."/>
        </authorList>
    </citation>
    <scope>NUCLEOTIDE SEQUENCE [LARGE SCALE GENOMIC DNA]</scope>
    <source>
        <tissue evidence="2">Shoot tip</tissue>
    </source>
</reference>
<keyword evidence="1" id="KW-0472">Membrane</keyword>
<proteinExistence type="predicted"/>
<evidence type="ECO:0000313" key="3">
    <source>
        <dbReference type="Proteomes" id="UP001162972"/>
    </source>
</evidence>
<dbReference type="AlphaFoldDB" id="A0AAD6JGK9"/>
<accession>A0AAD6JGK9</accession>
<protein>
    <submittedName>
        <fullName evidence="2">Uncharacterized protein</fullName>
    </submittedName>
</protein>
<feature type="transmembrane region" description="Helical" evidence="1">
    <location>
        <begin position="39"/>
        <end position="64"/>
    </location>
</feature>
<dbReference type="EMBL" id="JAPFFJ010000017">
    <property type="protein sequence ID" value="KAJ6404047.1"/>
    <property type="molecule type" value="Genomic_DNA"/>
</dbReference>
<gene>
    <name evidence="2" type="ORF">OIU84_012275</name>
</gene>
<sequence length="70" mass="7550">MISHESPSTALSIRALLPQSLDFAAIINLVELEDCELDLLLLVLDLLGLGVGLLLPLLVLNLGFDIVDRV</sequence>
<organism evidence="2 3">
    <name type="scientific">Salix udensis</name>
    <dbReference type="NCBI Taxonomy" id="889485"/>
    <lineage>
        <taxon>Eukaryota</taxon>
        <taxon>Viridiplantae</taxon>
        <taxon>Streptophyta</taxon>
        <taxon>Embryophyta</taxon>
        <taxon>Tracheophyta</taxon>
        <taxon>Spermatophyta</taxon>
        <taxon>Magnoliopsida</taxon>
        <taxon>eudicotyledons</taxon>
        <taxon>Gunneridae</taxon>
        <taxon>Pentapetalae</taxon>
        <taxon>rosids</taxon>
        <taxon>fabids</taxon>
        <taxon>Malpighiales</taxon>
        <taxon>Salicaceae</taxon>
        <taxon>Saliceae</taxon>
        <taxon>Salix</taxon>
    </lineage>
</organism>
<comment type="caution">
    <text evidence="2">The sequence shown here is derived from an EMBL/GenBank/DDBJ whole genome shotgun (WGS) entry which is preliminary data.</text>
</comment>
<name>A0AAD6JGK9_9ROSI</name>
<keyword evidence="1" id="KW-0812">Transmembrane</keyword>
<evidence type="ECO:0000313" key="2">
    <source>
        <dbReference type="EMBL" id="KAJ6404047.1"/>
    </source>
</evidence>